<comment type="caution">
    <text evidence="6">The sequence shown here is derived from an EMBL/GenBank/DDBJ whole genome shotgun (WGS) entry which is preliminary data.</text>
</comment>
<gene>
    <name evidence="6" type="ORF">E5163_16330</name>
</gene>
<dbReference type="OrthoDB" id="9781691at2"/>
<dbReference type="GO" id="GO:0008422">
    <property type="term" value="F:beta-glucosidase activity"/>
    <property type="evidence" value="ECO:0007669"/>
    <property type="project" value="TreeGrafter"/>
</dbReference>
<feature type="domain" description="ExoP galactose-binding-like" evidence="5">
    <location>
        <begin position="688"/>
        <end position="825"/>
    </location>
</feature>
<dbReference type="InterPro" id="IPR001764">
    <property type="entry name" value="Glyco_hydro_3_N"/>
</dbReference>
<evidence type="ECO:0000313" key="7">
    <source>
        <dbReference type="Proteomes" id="UP000308054"/>
    </source>
</evidence>
<evidence type="ECO:0000259" key="3">
    <source>
        <dbReference type="Pfam" id="PF00933"/>
    </source>
</evidence>
<evidence type="ECO:0000256" key="2">
    <source>
        <dbReference type="SAM" id="SignalP"/>
    </source>
</evidence>
<dbReference type="InterPro" id="IPR051915">
    <property type="entry name" value="Cellulose_Degrad_GH3"/>
</dbReference>
<dbReference type="PRINTS" id="PR00133">
    <property type="entry name" value="GLHYDRLASE3"/>
</dbReference>
<evidence type="ECO:0000313" key="6">
    <source>
        <dbReference type="EMBL" id="TGY87278.1"/>
    </source>
</evidence>
<dbReference type="InterPro" id="IPR002772">
    <property type="entry name" value="Glyco_hydro_3_C"/>
</dbReference>
<protein>
    <submittedName>
        <fullName evidence="6">Glycoside hydrolase family 3 protein</fullName>
    </submittedName>
</protein>
<dbReference type="PANTHER" id="PTHR30620">
    <property type="entry name" value="PERIPLASMIC BETA-GLUCOSIDASE-RELATED"/>
    <property type="match status" value="1"/>
</dbReference>
<dbReference type="SUPFAM" id="SSF51445">
    <property type="entry name" value="(Trans)glycosidases"/>
    <property type="match status" value="1"/>
</dbReference>
<dbReference type="Gene3D" id="3.40.50.1700">
    <property type="entry name" value="Glycoside hydrolase family 3 C-terminal domain"/>
    <property type="match status" value="1"/>
</dbReference>
<dbReference type="InterPro" id="IPR041443">
    <property type="entry name" value="Exop_C"/>
</dbReference>
<dbReference type="Gene3D" id="2.60.120.430">
    <property type="entry name" value="Galactose-binding lectin"/>
    <property type="match status" value="1"/>
</dbReference>
<dbReference type="InterPro" id="IPR017853">
    <property type="entry name" value="GH"/>
</dbReference>
<dbReference type="Gene3D" id="3.20.20.300">
    <property type="entry name" value="Glycoside hydrolase, family 3, N-terminal domain"/>
    <property type="match status" value="1"/>
</dbReference>
<dbReference type="Pfam" id="PF01915">
    <property type="entry name" value="Glyco_hydro_3_C"/>
    <property type="match status" value="1"/>
</dbReference>
<feature type="domain" description="Glycoside hydrolase family 3 N-terminal" evidence="3">
    <location>
        <begin position="60"/>
        <end position="384"/>
    </location>
</feature>
<keyword evidence="7" id="KW-1185">Reference proteome</keyword>
<keyword evidence="1 6" id="KW-0378">Hydrolase</keyword>
<name>A0A4S2GWN2_9PROT</name>
<dbReference type="GO" id="GO:0009251">
    <property type="term" value="P:glucan catabolic process"/>
    <property type="evidence" value="ECO:0007669"/>
    <property type="project" value="TreeGrafter"/>
</dbReference>
<dbReference type="InterPro" id="IPR036881">
    <property type="entry name" value="Glyco_hydro_3_C_sf"/>
</dbReference>
<sequence length="836" mass="87974">MKRYLASVLAGLAIALSNCAPNPEGGSASIEPSVWPQTSAPFQADAALEERVADLLSRMTIEEKVGQVIQADIGSVTPEEVREFHLGSILNGGNSAPGGDNYAPPQAWLALADAFHEASTDTRGGRLAIPVIWGTDAVHGHNNVLGATIFPHNIGLGAANDPDLIRRIGEVTALEVRVTGQDWTFAPTLAVVRDDRWGRTYESYSENSELVARYAPAMIEGLQGVHGSPEFLGEAHVLATAKHFIGDGGTERGVDQGDNRDSEAELASIHGAGYPPAIEAGALSIMASFNSWRGEKVHGHRGLLTDILVGRLGFEGFVVGDWNGHGQVQGCTPVSCAQAFNAGIDLFMAPDSWRDLHANMLSQVRSGEISMERLDEAVARILRVKIRAGLLDAPRPSQRAYAGEFERLGSPAHREVARAAVRQSLVLLKNEGGVLPLSGASRVLVAGEAADNIGQQTGGWTLNWQGEGNDNSVFPNGQSLLGGFREALEQFGGEAVFSPDGSYQTRPDAAIVVFGEMPYAEFQGDVSHLDFDSGPALDIMRRLRADGIPVVAVFLSGRPMWVNPELNAADAFVAAWLPGTEGGGVADVLIGDEAGQPRHDFTGRLSFSWPARPDQTPLNVGDPDYAPLFAYGFGGDYRTPPPHLGVLDESAAVSEDAGAGVDLVGSGRAAAGFALILEGPEGERVAATGPRASLLGGRLQAIAADRFAQEDTRRFVWNGSGSVRLEPEDGAPALAHPADRALELVYAVDAAPDGPVSLSLLCEAGCTPGIDISQGVDIAAGKGWRTARMDLSCFADSPEGLDSFEGGFAIESAAGLTLTLADARIVVPDIAAGCEF</sequence>
<proteinExistence type="predicted"/>
<organism evidence="6 7">
    <name type="scientific">Marinicauda algicola</name>
    <dbReference type="NCBI Taxonomy" id="2029849"/>
    <lineage>
        <taxon>Bacteria</taxon>
        <taxon>Pseudomonadati</taxon>
        <taxon>Pseudomonadota</taxon>
        <taxon>Alphaproteobacteria</taxon>
        <taxon>Maricaulales</taxon>
        <taxon>Maricaulaceae</taxon>
        <taxon>Marinicauda</taxon>
    </lineage>
</organism>
<evidence type="ECO:0000256" key="1">
    <source>
        <dbReference type="ARBA" id="ARBA00022801"/>
    </source>
</evidence>
<evidence type="ECO:0000259" key="5">
    <source>
        <dbReference type="Pfam" id="PF18559"/>
    </source>
</evidence>
<feature type="signal peptide" evidence="2">
    <location>
        <begin position="1"/>
        <end position="20"/>
    </location>
</feature>
<dbReference type="EMBL" id="SRXW01000007">
    <property type="protein sequence ID" value="TGY87278.1"/>
    <property type="molecule type" value="Genomic_DNA"/>
</dbReference>
<feature type="chain" id="PRO_5020636311" evidence="2">
    <location>
        <begin position="21"/>
        <end position="836"/>
    </location>
</feature>
<accession>A0A4S2GWN2</accession>
<dbReference type="AlphaFoldDB" id="A0A4S2GWN2"/>
<dbReference type="Proteomes" id="UP000308054">
    <property type="component" value="Unassembled WGS sequence"/>
</dbReference>
<dbReference type="SUPFAM" id="SSF52279">
    <property type="entry name" value="Beta-D-glucan exohydrolase, C-terminal domain"/>
    <property type="match status" value="1"/>
</dbReference>
<reference evidence="6 7" key="1">
    <citation type="journal article" date="2017" name="Int. J. Syst. Evol. Microbiol.">
        <title>Marinicauda algicola sp. nov., isolated from a marine red alga Rhodosorus marinus.</title>
        <authorList>
            <person name="Jeong S.E."/>
            <person name="Jeon S.H."/>
            <person name="Chun B.H."/>
            <person name="Kim D.W."/>
            <person name="Jeon C.O."/>
        </authorList>
    </citation>
    <scope>NUCLEOTIDE SEQUENCE [LARGE SCALE GENOMIC DNA]</scope>
    <source>
        <strain evidence="6 7">JCM 31718</strain>
    </source>
</reference>
<keyword evidence="2" id="KW-0732">Signal</keyword>
<dbReference type="Pfam" id="PF00933">
    <property type="entry name" value="Glyco_hydro_3"/>
    <property type="match status" value="1"/>
</dbReference>
<dbReference type="PANTHER" id="PTHR30620:SF77">
    <property type="entry name" value="LYSOSOMAL BETA GLUCOSIDASE-LIKE"/>
    <property type="match status" value="1"/>
</dbReference>
<feature type="domain" description="Glycoside hydrolase family 3 C-terminal" evidence="4">
    <location>
        <begin position="425"/>
        <end position="637"/>
    </location>
</feature>
<dbReference type="Pfam" id="PF18559">
    <property type="entry name" value="Exop_C"/>
    <property type="match status" value="1"/>
</dbReference>
<dbReference type="InterPro" id="IPR036962">
    <property type="entry name" value="Glyco_hydro_3_N_sf"/>
</dbReference>
<evidence type="ECO:0000259" key="4">
    <source>
        <dbReference type="Pfam" id="PF01915"/>
    </source>
</evidence>
<dbReference type="RefSeq" id="WP_135997582.1">
    <property type="nucleotide sequence ID" value="NZ_CP071057.1"/>
</dbReference>